<feature type="region of interest" description="Disordered" evidence="1">
    <location>
        <begin position="1"/>
        <end position="27"/>
    </location>
</feature>
<dbReference type="GO" id="GO:0042171">
    <property type="term" value="F:lysophosphatidic acid acyltransferase activity"/>
    <property type="evidence" value="ECO:0007669"/>
    <property type="project" value="TreeGrafter"/>
</dbReference>
<accession>Q6BKD8</accession>
<dbReference type="GO" id="GO:0055088">
    <property type="term" value="P:lipid homeostasis"/>
    <property type="evidence" value="ECO:0007669"/>
    <property type="project" value="TreeGrafter"/>
</dbReference>
<evidence type="ECO:0000256" key="1">
    <source>
        <dbReference type="SAM" id="MobiDB-lite"/>
    </source>
</evidence>
<dbReference type="GO" id="GO:0006654">
    <property type="term" value="P:phosphatidic acid biosynthetic process"/>
    <property type="evidence" value="ECO:0007669"/>
    <property type="project" value="TreeGrafter"/>
</dbReference>
<protein>
    <submittedName>
        <fullName evidence="3">DEHA2F22770p</fullName>
    </submittedName>
</protein>
<reference evidence="3 4" key="1">
    <citation type="journal article" date="2004" name="Nature">
        <title>Genome evolution in yeasts.</title>
        <authorList>
            <consortium name="Genolevures"/>
            <person name="Dujon B."/>
            <person name="Sherman D."/>
            <person name="Fischer G."/>
            <person name="Durrens P."/>
            <person name="Casaregola S."/>
            <person name="Lafontaine I."/>
            <person name="de Montigny J."/>
            <person name="Marck C."/>
            <person name="Neuveglise C."/>
            <person name="Talla E."/>
            <person name="Goffard N."/>
            <person name="Frangeul L."/>
            <person name="Aigle M."/>
            <person name="Anthouard V."/>
            <person name="Babour A."/>
            <person name="Barbe V."/>
            <person name="Barnay S."/>
            <person name="Blanchin S."/>
            <person name="Beckerich J.M."/>
            <person name="Beyne E."/>
            <person name="Bleykasten C."/>
            <person name="Boisrame A."/>
            <person name="Boyer J."/>
            <person name="Cattolico L."/>
            <person name="Confanioleri F."/>
            <person name="de Daruvar A."/>
            <person name="Despons L."/>
            <person name="Fabre E."/>
            <person name="Fairhead C."/>
            <person name="Ferry-Dumazet H."/>
            <person name="Groppi A."/>
            <person name="Hantraye F."/>
            <person name="Hennequin C."/>
            <person name="Jauniaux N."/>
            <person name="Joyet P."/>
            <person name="Kachouri R."/>
            <person name="Kerrest A."/>
            <person name="Koszul R."/>
            <person name="Lemaire M."/>
            <person name="Lesur I."/>
            <person name="Ma L."/>
            <person name="Muller H."/>
            <person name="Nicaud J.M."/>
            <person name="Nikolski M."/>
            <person name="Oztas S."/>
            <person name="Ozier-Kalogeropoulos O."/>
            <person name="Pellenz S."/>
            <person name="Potier S."/>
            <person name="Richard G.F."/>
            <person name="Straub M.L."/>
            <person name="Suleau A."/>
            <person name="Swennene D."/>
            <person name="Tekaia F."/>
            <person name="Wesolowski-Louvel M."/>
            <person name="Westhof E."/>
            <person name="Wirth B."/>
            <person name="Zeniou-Meyer M."/>
            <person name="Zivanovic I."/>
            <person name="Bolotin-Fukuhara M."/>
            <person name="Thierry A."/>
            <person name="Bouchier C."/>
            <person name="Caudron B."/>
            <person name="Scarpelli C."/>
            <person name="Gaillardin C."/>
            <person name="Weissenbach J."/>
            <person name="Wincker P."/>
            <person name="Souciet J.L."/>
        </authorList>
    </citation>
    <scope>NUCLEOTIDE SEQUENCE [LARGE SCALE GENOMIC DNA]</scope>
    <source>
        <strain evidence="4">ATCC 36239 / CBS 767 / BCRC 21394 / JCM 1990 / NBRC 0083 / IGC 2968</strain>
    </source>
</reference>
<dbReference type="InterPro" id="IPR000073">
    <property type="entry name" value="AB_hydrolase_1"/>
</dbReference>
<dbReference type="InterPro" id="IPR029058">
    <property type="entry name" value="AB_hydrolase_fold"/>
</dbReference>
<dbReference type="OMA" id="ADQHLVM"/>
<gene>
    <name evidence="3" type="ordered locus">DEHA2F22770g</name>
</gene>
<dbReference type="GO" id="GO:0035965">
    <property type="term" value="P:cardiolipin acyl-chain remodeling"/>
    <property type="evidence" value="ECO:0007669"/>
    <property type="project" value="TreeGrafter"/>
</dbReference>
<dbReference type="PANTHER" id="PTHR42886:SF23">
    <property type="entry name" value="1-ACYLGLYCEROL-3-PHOSPHATE O-ACYLTRANSFERASE ICT1-RELATED"/>
    <property type="match status" value="1"/>
</dbReference>
<dbReference type="PANTHER" id="PTHR42886">
    <property type="entry name" value="RE40534P-RELATED"/>
    <property type="match status" value="1"/>
</dbReference>
<dbReference type="AlphaFoldDB" id="Q6BKD8"/>
<dbReference type="ESTHER" id="debha-q6bkd8">
    <property type="family name" value="CGI-58_ABHD5_ABHD4"/>
</dbReference>
<evidence type="ECO:0000313" key="3">
    <source>
        <dbReference type="EMBL" id="CAG89738.2"/>
    </source>
</evidence>
<name>Q6BKD8_DEBHA</name>
<dbReference type="HOGENOM" id="CLU_017361_3_1_1"/>
<dbReference type="GeneID" id="2903448"/>
<dbReference type="RefSeq" id="XP_461333.2">
    <property type="nucleotide sequence ID" value="XM_461333.1"/>
</dbReference>
<dbReference type="GO" id="GO:0004623">
    <property type="term" value="F:phospholipase A2 activity"/>
    <property type="evidence" value="ECO:0007669"/>
    <property type="project" value="TreeGrafter"/>
</dbReference>
<evidence type="ECO:0000313" key="4">
    <source>
        <dbReference type="Proteomes" id="UP000000599"/>
    </source>
</evidence>
<dbReference type="Proteomes" id="UP000000599">
    <property type="component" value="Chromosome F"/>
</dbReference>
<proteinExistence type="predicted"/>
<dbReference type="VEuPathDB" id="FungiDB:DEHA2F22770g"/>
<organism evidence="3 4">
    <name type="scientific">Debaryomyces hansenii (strain ATCC 36239 / CBS 767 / BCRC 21394 / JCM 1990 / NBRC 0083 / IGC 2968)</name>
    <name type="common">Yeast</name>
    <name type="synonym">Torulaspora hansenii</name>
    <dbReference type="NCBI Taxonomy" id="284592"/>
    <lineage>
        <taxon>Eukaryota</taxon>
        <taxon>Fungi</taxon>
        <taxon>Dikarya</taxon>
        <taxon>Ascomycota</taxon>
        <taxon>Saccharomycotina</taxon>
        <taxon>Pichiomycetes</taxon>
        <taxon>Debaryomycetaceae</taxon>
        <taxon>Debaryomyces</taxon>
    </lineage>
</organism>
<keyword evidence="4" id="KW-1185">Reference proteome</keyword>
<sequence length="470" mass="53743">MSSTQVETKTEGVPEKPNAWNDRRNKKNEFQDGRVLPVYTWKESARDWYKQGLQKSYTDEQVEYNLLSSLPFYPETDGKRKAEIINTDIGGGNYIHEFYIENTEKPSTPAVVDKDPVTDVVLIHGYAASLGLFIDNFDLLSSAPGIKIHAIDLLGFGFSSRPKFPSFPSETKGDIFKIEDWFIDAVEEWRKKRNINRFILMGHSFGGYLSCAYVLKYNKSLVDAAGKSQPGMVDKLVLISPVGLERNKFSLLKDEASEGISDERRKSENQDAPSIALEDEVNADQESIIHNEDQESTEEKVSRSRRLLDALWRRNYSPFSIVRNMGPLKSKMISRWTTHRFAHIYFTNPMQFQAMHDYIYRVFNGKGSGEFAITRILATGALPKLPLLDRCPEKFVKMNTPTFWIYGDKDWMNDEAGLEMTNEINKLSSIAMGKNLAQFSILPNSGHHLYLDNPKDFNKEIFKFIGFKSS</sequence>
<evidence type="ECO:0000259" key="2">
    <source>
        <dbReference type="Pfam" id="PF00561"/>
    </source>
</evidence>
<dbReference type="Pfam" id="PF00561">
    <property type="entry name" value="Abhydrolase_1"/>
    <property type="match status" value="1"/>
</dbReference>
<dbReference type="EMBL" id="CR382138">
    <property type="protein sequence ID" value="CAG89738.2"/>
    <property type="molecule type" value="Genomic_DNA"/>
</dbReference>
<dbReference type="STRING" id="284592.Q6BKD8"/>
<dbReference type="KEGG" id="dha:DEHA2F22770g"/>
<dbReference type="eggNOG" id="KOG4409">
    <property type="taxonomic scope" value="Eukaryota"/>
</dbReference>
<dbReference type="OrthoDB" id="7457040at2759"/>
<dbReference type="InParanoid" id="Q6BKD8"/>
<dbReference type="GO" id="GO:0005743">
    <property type="term" value="C:mitochondrial inner membrane"/>
    <property type="evidence" value="ECO:0007669"/>
    <property type="project" value="TreeGrafter"/>
</dbReference>
<feature type="domain" description="AB hydrolase-1" evidence="2">
    <location>
        <begin position="120"/>
        <end position="454"/>
    </location>
</feature>
<dbReference type="Gene3D" id="3.40.50.1820">
    <property type="entry name" value="alpha/beta hydrolase"/>
    <property type="match status" value="1"/>
</dbReference>
<dbReference type="SUPFAM" id="SSF53474">
    <property type="entry name" value="alpha/beta-Hydrolases"/>
    <property type="match status" value="1"/>
</dbReference>